<organism evidence="2 3">
    <name type="scientific">Fulvivirga imtechensis AK7</name>
    <dbReference type="NCBI Taxonomy" id="1237149"/>
    <lineage>
        <taxon>Bacteria</taxon>
        <taxon>Pseudomonadati</taxon>
        <taxon>Bacteroidota</taxon>
        <taxon>Cytophagia</taxon>
        <taxon>Cytophagales</taxon>
        <taxon>Fulvivirgaceae</taxon>
        <taxon>Fulvivirga</taxon>
    </lineage>
</organism>
<proteinExistence type="predicted"/>
<dbReference type="STRING" id="1237149.C900_05070"/>
<comment type="caution">
    <text evidence="2">The sequence shown here is derived from an EMBL/GenBank/DDBJ whole genome shotgun (WGS) entry which is preliminary data.</text>
</comment>
<dbReference type="Pfam" id="PF13620">
    <property type="entry name" value="CarboxypepD_reg"/>
    <property type="match status" value="2"/>
</dbReference>
<keyword evidence="1" id="KW-0472">Membrane</keyword>
<dbReference type="GO" id="GO:0030246">
    <property type="term" value="F:carbohydrate binding"/>
    <property type="evidence" value="ECO:0007669"/>
    <property type="project" value="InterPro"/>
</dbReference>
<dbReference type="Proteomes" id="UP000011135">
    <property type="component" value="Unassembled WGS sequence"/>
</dbReference>
<dbReference type="InterPro" id="IPR013784">
    <property type="entry name" value="Carb-bd-like_fold"/>
</dbReference>
<dbReference type="SUPFAM" id="SSF49452">
    <property type="entry name" value="Starch-binding domain-like"/>
    <property type="match status" value="2"/>
</dbReference>
<feature type="transmembrane region" description="Helical" evidence="1">
    <location>
        <begin position="24"/>
        <end position="41"/>
    </location>
</feature>
<gene>
    <name evidence="2" type="ORF">C900_05070</name>
</gene>
<evidence type="ECO:0000313" key="3">
    <source>
        <dbReference type="Proteomes" id="UP000011135"/>
    </source>
</evidence>
<name>L8JKR2_9BACT</name>
<dbReference type="Gene3D" id="2.60.40.1120">
    <property type="entry name" value="Carboxypeptidase-like, regulatory domain"/>
    <property type="match status" value="2"/>
</dbReference>
<keyword evidence="1" id="KW-1133">Transmembrane helix</keyword>
<reference evidence="2 3" key="1">
    <citation type="submission" date="2012-12" db="EMBL/GenBank/DDBJ databases">
        <title>Genome assembly of Fulvivirga imtechensis AK7.</title>
        <authorList>
            <person name="Nupur N."/>
            <person name="Khatri I."/>
            <person name="Kumar R."/>
            <person name="Subramanian S."/>
            <person name="Pinnaka A."/>
        </authorList>
    </citation>
    <scope>NUCLEOTIDE SEQUENCE [LARGE SCALE GENOMIC DNA]</scope>
    <source>
        <strain evidence="2 3">AK7</strain>
    </source>
</reference>
<accession>L8JKR2</accession>
<evidence type="ECO:0000256" key="1">
    <source>
        <dbReference type="SAM" id="Phobius"/>
    </source>
</evidence>
<dbReference type="EMBL" id="AMZN01000073">
    <property type="protein sequence ID" value="ELR69380.1"/>
    <property type="molecule type" value="Genomic_DNA"/>
</dbReference>
<dbReference type="eggNOG" id="ENOG502ZFJ4">
    <property type="taxonomic scope" value="Bacteria"/>
</dbReference>
<dbReference type="PATRIC" id="fig|1237149.3.peg.4537"/>
<dbReference type="AlphaFoldDB" id="L8JKR2"/>
<keyword evidence="3" id="KW-1185">Reference proteome</keyword>
<sequence>MGVETYFGAIGVNKIKNRTYMKRSLFFIVAFIIVSPILFFNCSKDDPKPSTGKLEGTVTDIETGSGIENVQIIVFDVESSLPTETTLSTDASGTFSGTFSPGTYYLKFFKQGYEAVPPRGIEAVAFSVEAGGTVSQSAEMSPSAVINGGFISGKAATGSAGVAGALIVAEDLANEKAYSTISDKDGNYSIYNIPQGSYEVKAYLLNYSSNVVSANLSANTETSGINIDLTEGASGSLTGTVRNLATDNKDVDVSLVHPITKETIPGLTTVSANLAYTISNIPDGTYIARATYKNDERVMDPDRIAKFGEPEVTFNAGGALTLTFDITGSIKLNTPTNDPSSTQPIEITSTTPTFAWTAYSSTSDYVIEVVDVATGNVIWGGLDYSGADPVKNIVIPSSQKTIQYNEDGNATMAELVPGRTYRWKVYASKNDQNSTTGWTLISSSEDQLGLIKVVE</sequence>
<evidence type="ECO:0000313" key="2">
    <source>
        <dbReference type="EMBL" id="ELR69380.1"/>
    </source>
</evidence>
<protein>
    <submittedName>
        <fullName evidence="2">Uncharacterized protein</fullName>
    </submittedName>
</protein>
<keyword evidence="1" id="KW-0812">Transmembrane</keyword>